<evidence type="ECO:0000313" key="2">
    <source>
        <dbReference type="EMBL" id="MFD2574541.1"/>
    </source>
</evidence>
<name>A0ABW5MDC5_9BACT</name>
<feature type="signal peptide" evidence="1">
    <location>
        <begin position="1"/>
        <end position="22"/>
    </location>
</feature>
<sequence>MKQLFTCLFWGCLLLVGHLAAAQQSSNTVDYQVTYNVATGRYIAWVIPNYATPNANNTGNDELGGTAQFTIKVPSSFSITSIQDLTGSWDKNPTRLGPGNPGQTYTTPLNPAYNYFVIGKSPNEVNYGKFTAGTPIALFSFSGNGCFGEITPLPAGDPFIAAADNDLSLNVSNSFYSRSGQPAGGNQSPLEQFRNIFGPAAQCAVLQANADNQVLTAGIPVSLSVLANDTRNGQPVNNADVTVSVTVPPAIGTTAINADGSINYTPAPGYSGPVSFTYTICAPTQTTICSSAPVNLTVNAVLQANADVATTNAGTPVGVSVLTNDTRNGLPASTTNVTVSVSTPPTTGTATVNANGSISYTPAPGFSGPVSFTYAICDIAQPAQCSSAPVSITVNTVVVTSPDQVTTASGTPINVSVLANDTRNGLPASNTNVTVTLASQPANGTALVNANGTITYTPAPAFFGVNSFSYTACDITQPGRCSTTTVTVTVSPSRPLPLNDFGQTFRNALVAGNLLTNDRESAGLALSVTTTPVVAPANGTLVLTSTGSYTYTPTQGFSGADSFVYQVCNTAAQCTTALVSLEVRDNAPNGNDAPIAQNDIATTTPNTAVTIAVKANDSDPDAQPLGQPIIVTSPVNGNVTVNANGTITYTPVNSFTGVDSFVYQVCDNGNPILCDQATVTVNVRPNPAVNQTLAYDDAVSTFSNVAVGGNVLTNDQDLEGNTQTVTTTPVTSPTNGTLILTSTGGFTYTPTAGFTGSDFFTYQVCDNGSPVACATATAYITVFPPNGAVDLAVGISQPVQSLTATLASSLPISVSNVGTGIYAGPVSVTLTLPANVTIAPGFTTSNGFTCSISGQLVTCVKSVSLAPLTSETLAVSVIPGLPTVGQPQTFTAATVVPTGDATPANNQATVTTAAVIAAPIVRLSPKAYLQGALFGVSGPLMRDALRASGYLPVNHPYTALNPITAVGSMAASVTTITGTDAIVDWVFVELRSASNAATIVDSRAALLQRDGDIVEVDGVSSMTFAQALSGNYFVAVRHRNHLGIMSQTALPLSITATVVDFRNSATPTFTYSGTTSYTQVSVDQAQVVVEQGVAMWAGNALGENLASTPHNLAVYQGSNNDVNRTYQQVINASANSLTTPFYKLRGYYEGDVNMDGQVIFQGTGNDVEFIYQNIIKNHPGNSFRLPFFTIREQLP</sequence>
<evidence type="ECO:0000313" key="3">
    <source>
        <dbReference type="Proteomes" id="UP001597469"/>
    </source>
</evidence>
<evidence type="ECO:0000256" key="1">
    <source>
        <dbReference type="SAM" id="SignalP"/>
    </source>
</evidence>
<dbReference type="EMBL" id="JBHULN010000030">
    <property type="protein sequence ID" value="MFD2574541.1"/>
    <property type="molecule type" value="Genomic_DNA"/>
</dbReference>
<protein>
    <submittedName>
        <fullName evidence="2">Ig-like domain-containing protein</fullName>
    </submittedName>
</protein>
<keyword evidence="1" id="KW-0732">Signal</keyword>
<organism evidence="2 3">
    <name type="scientific">Spirosoma soli</name>
    <dbReference type="NCBI Taxonomy" id="1770529"/>
    <lineage>
        <taxon>Bacteria</taxon>
        <taxon>Pseudomonadati</taxon>
        <taxon>Bacteroidota</taxon>
        <taxon>Cytophagia</taxon>
        <taxon>Cytophagales</taxon>
        <taxon>Cytophagaceae</taxon>
        <taxon>Spirosoma</taxon>
    </lineage>
</organism>
<dbReference type="NCBIfam" id="NF012211">
    <property type="entry name" value="tand_rpt_95"/>
    <property type="match status" value="6"/>
</dbReference>
<dbReference type="Pfam" id="PF17963">
    <property type="entry name" value="Big_9"/>
    <property type="match status" value="6"/>
</dbReference>
<feature type="chain" id="PRO_5045930096" evidence="1">
    <location>
        <begin position="23"/>
        <end position="1195"/>
    </location>
</feature>
<dbReference type="RefSeq" id="WP_381528401.1">
    <property type="nucleotide sequence ID" value="NZ_JBHULN010000030.1"/>
</dbReference>
<keyword evidence="3" id="KW-1185">Reference proteome</keyword>
<proteinExistence type="predicted"/>
<dbReference type="Gene3D" id="2.60.40.3440">
    <property type="match status" value="5"/>
</dbReference>
<accession>A0ABW5MDC5</accession>
<reference evidence="3" key="1">
    <citation type="journal article" date="2019" name="Int. J. Syst. Evol. Microbiol.">
        <title>The Global Catalogue of Microorganisms (GCM) 10K type strain sequencing project: providing services to taxonomists for standard genome sequencing and annotation.</title>
        <authorList>
            <consortium name="The Broad Institute Genomics Platform"/>
            <consortium name="The Broad Institute Genome Sequencing Center for Infectious Disease"/>
            <person name="Wu L."/>
            <person name="Ma J."/>
        </authorList>
    </citation>
    <scope>NUCLEOTIDE SEQUENCE [LARGE SCALE GENOMIC DNA]</scope>
    <source>
        <strain evidence="3">KCTC 42805</strain>
    </source>
</reference>
<dbReference type="Gene3D" id="2.60.40.2810">
    <property type="match status" value="1"/>
</dbReference>
<comment type="caution">
    <text evidence="2">The sequence shown here is derived from an EMBL/GenBank/DDBJ whole genome shotgun (WGS) entry which is preliminary data.</text>
</comment>
<gene>
    <name evidence="2" type="ORF">ACFSUS_28155</name>
</gene>
<dbReference type="Proteomes" id="UP001597469">
    <property type="component" value="Unassembled WGS sequence"/>
</dbReference>